<name>A0A317ZCZ5_9BACT</name>
<proteinExistence type="predicted"/>
<gene>
    <name evidence="2" type="ORF">DDZ13_13635</name>
</gene>
<dbReference type="InParanoid" id="A0A317ZCZ5"/>
<feature type="region of interest" description="Disordered" evidence="1">
    <location>
        <begin position="1"/>
        <end position="23"/>
    </location>
</feature>
<sequence length="764" mass="86686">MPDGSPRKPDHASSPTPPTKPRFVNLVSPGRLDMEFFCEVAKGLLSFSLFGQTENRTAQGRTIDETFAAFSLAVPQDTDASREALERIRELGVRAVRIDCSEETSADALIPLLEGLQAAGVAVLLHLVQPLSQAGEMPEDSAVQAWKQFVERALNVFSAYVEAVEIGTTINRAKWSGYSLAGFLAAWETAYPLVKGYGLTVVGPNVTDFEPQYNAGALGMLKRRGILPDIHSNNMFAERTIEPEALDRKILGETFKRLHGYDLIKKLGMVAWIGRRYGVERHWSTCAFWTLPRIERILANAEDQKADYLVRYYILCVSQGSFERFYWGPLVSRREGLLDDGTGLPEDRSVRDVVSYYRELPGQADQWRRRPSFSAFKTLYARLSGARYLKRLRGGEGLEIHAFEKGSEQFHVVWTKNGALAPSAGIYGAEDLAALSSVSTRDGQRLDELPDYFSESPLYLFWPLSRDIVVKPEAAVLPKMIAARPDPGSRYFAYRSGEWRGTVCARSREQADRLIERFKPDSIGSPVKESTLRQARNVIWSVENPLDPAQALVVKKPVRVAWHKRILDRRKPSKSLRSWNGTSELQRRGIETPKVVAYFEHEDPARVLDNWFICEHAGTHLSARRFFAAYARGEDTVEGFTFEAFARQLIAFIRSVHKRGVYFRDLSGGNVLVRVEKGGKLVFSLIDTARARFSGRRFTRSQRVADLKRLVFKLNPHQQSFCMKTYLEEEGVRFTFRYRLSFKLYAIKASLKRLKRKARKRLCL</sequence>
<dbReference type="InterPro" id="IPR011009">
    <property type="entry name" value="Kinase-like_dom_sf"/>
</dbReference>
<dbReference type="Gene3D" id="3.20.20.80">
    <property type="entry name" value="Glycosidases"/>
    <property type="match status" value="1"/>
</dbReference>
<dbReference type="EMBL" id="QHJQ01000012">
    <property type="protein sequence ID" value="PXA03104.1"/>
    <property type="molecule type" value="Genomic_DNA"/>
</dbReference>
<reference evidence="2 3" key="1">
    <citation type="submission" date="2018-05" db="EMBL/GenBank/DDBJ databases">
        <title>Coraliomargarita sinensis sp. nov., isolated from a marine solar saltern.</title>
        <authorList>
            <person name="Zhou L.Y."/>
        </authorList>
    </citation>
    <scope>NUCLEOTIDE SEQUENCE [LARGE SCALE GENOMIC DNA]</scope>
    <source>
        <strain evidence="2 3">WN38</strain>
    </source>
</reference>
<evidence type="ECO:0008006" key="4">
    <source>
        <dbReference type="Google" id="ProtNLM"/>
    </source>
</evidence>
<evidence type="ECO:0000313" key="3">
    <source>
        <dbReference type="Proteomes" id="UP000247099"/>
    </source>
</evidence>
<dbReference type="AlphaFoldDB" id="A0A317ZCZ5"/>
<protein>
    <recommendedName>
        <fullName evidence="4">Protein kinase domain-containing protein</fullName>
    </recommendedName>
</protein>
<dbReference type="Pfam" id="PF06293">
    <property type="entry name" value="Kdo"/>
    <property type="match status" value="1"/>
</dbReference>
<dbReference type="InterPro" id="IPR017853">
    <property type="entry name" value="GH"/>
</dbReference>
<evidence type="ECO:0000313" key="2">
    <source>
        <dbReference type="EMBL" id="PXA03104.1"/>
    </source>
</evidence>
<feature type="compositionally biased region" description="Basic and acidic residues" evidence="1">
    <location>
        <begin position="1"/>
        <end position="11"/>
    </location>
</feature>
<keyword evidence="3" id="KW-1185">Reference proteome</keyword>
<dbReference type="Gene3D" id="1.10.510.10">
    <property type="entry name" value="Transferase(Phosphotransferase) domain 1"/>
    <property type="match status" value="1"/>
</dbReference>
<accession>A0A317ZCZ5</accession>
<dbReference type="RefSeq" id="WP_110132014.1">
    <property type="nucleotide sequence ID" value="NZ_QHJQ01000012.1"/>
</dbReference>
<dbReference type="SUPFAM" id="SSF56112">
    <property type="entry name" value="Protein kinase-like (PK-like)"/>
    <property type="match status" value="1"/>
</dbReference>
<dbReference type="Proteomes" id="UP000247099">
    <property type="component" value="Unassembled WGS sequence"/>
</dbReference>
<dbReference type="OrthoDB" id="194129at2"/>
<organism evidence="2 3">
    <name type="scientific">Coraliomargarita sinensis</name>
    <dbReference type="NCBI Taxonomy" id="2174842"/>
    <lineage>
        <taxon>Bacteria</taxon>
        <taxon>Pseudomonadati</taxon>
        <taxon>Verrucomicrobiota</taxon>
        <taxon>Opitutia</taxon>
        <taxon>Puniceicoccales</taxon>
        <taxon>Coraliomargaritaceae</taxon>
        <taxon>Coraliomargarita</taxon>
    </lineage>
</organism>
<evidence type="ECO:0000256" key="1">
    <source>
        <dbReference type="SAM" id="MobiDB-lite"/>
    </source>
</evidence>
<comment type="caution">
    <text evidence="2">The sequence shown here is derived from an EMBL/GenBank/DDBJ whole genome shotgun (WGS) entry which is preliminary data.</text>
</comment>
<dbReference type="SUPFAM" id="SSF51445">
    <property type="entry name" value="(Trans)glycosidases"/>
    <property type="match status" value="1"/>
</dbReference>